<protein>
    <submittedName>
        <fullName evidence="1">Uncharacterized protein</fullName>
    </submittedName>
</protein>
<keyword evidence="2" id="KW-1185">Reference proteome</keyword>
<name>A0ABQ9WXA4_9EUKA</name>
<dbReference type="EMBL" id="JARBJD010000321">
    <property type="protein sequence ID" value="KAK2943948.1"/>
    <property type="molecule type" value="Genomic_DNA"/>
</dbReference>
<dbReference type="Proteomes" id="UP001281761">
    <property type="component" value="Unassembled WGS sequence"/>
</dbReference>
<evidence type="ECO:0000313" key="1">
    <source>
        <dbReference type="EMBL" id="KAK2943948.1"/>
    </source>
</evidence>
<reference evidence="1 2" key="1">
    <citation type="journal article" date="2022" name="bioRxiv">
        <title>Genomics of Preaxostyla Flagellates Illuminates Evolutionary Transitions and the Path Towards Mitochondrial Loss.</title>
        <authorList>
            <person name="Novak L.V.F."/>
            <person name="Treitli S.C."/>
            <person name="Pyrih J."/>
            <person name="Halakuc P."/>
            <person name="Pipaliya S.V."/>
            <person name="Vacek V."/>
            <person name="Brzon O."/>
            <person name="Soukal P."/>
            <person name="Eme L."/>
            <person name="Dacks J.B."/>
            <person name="Karnkowska A."/>
            <person name="Elias M."/>
            <person name="Hampl V."/>
        </authorList>
    </citation>
    <scope>NUCLEOTIDE SEQUENCE [LARGE SCALE GENOMIC DNA]</scope>
    <source>
        <strain evidence="1">NAU3</strain>
        <tissue evidence="1">Gut</tissue>
    </source>
</reference>
<comment type="caution">
    <text evidence="1">The sequence shown here is derived from an EMBL/GenBank/DDBJ whole genome shotgun (WGS) entry which is preliminary data.</text>
</comment>
<accession>A0ABQ9WXA4</accession>
<proteinExistence type="predicted"/>
<gene>
    <name evidence="1" type="ORF">BLNAU_21151</name>
</gene>
<evidence type="ECO:0000313" key="2">
    <source>
        <dbReference type="Proteomes" id="UP001281761"/>
    </source>
</evidence>
<sequence length="128" mass="13594">MLGLDGGLDFGSTYLITALCTGGLKIIADGISISTPPKPSELTISVCSDDAGDSSMIRSGADVSTCLRIERAWGDCRTTLDCQHDVANCETSVSFHTTPCVVSSLQTDIWEHGSITPLSFPTIVKHQF</sequence>
<organism evidence="1 2">
    <name type="scientific">Blattamonas nauphoetae</name>
    <dbReference type="NCBI Taxonomy" id="2049346"/>
    <lineage>
        <taxon>Eukaryota</taxon>
        <taxon>Metamonada</taxon>
        <taxon>Preaxostyla</taxon>
        <taxon>Oxymonadida</taxon>
        <taxon>Blattamonas</taxon>
    </lineage>
</organism>